<dbReference type="Pfam" id="PF11181">
    <property type="entry name" value="YflT"/>
    <property type="match status" value="1"/>
</dbReference>
<dbReference type="EMBL" id="JAALHA020000022">
    <property type="protein sequence ID" value="MDR9899187.1"/>
    <property type="molecule type" value="Genomic_DNA"/>
</dbReference>
<dbReference type="PANTHER" id="PTHR36109">
    <property type="entry name" value="MEMBRANE PROTEIN-RELATED"/>
    <property type="match status" value="1"/>
</dbReference>
<proteinExistence type="predicted"/>
<sequence>MTFSKPSNEHKRAFGVFSSRTEAENALTKLRDAGFNMSQVSVVAKDAEREGDIAGVEMQEHLSEKAAGAAIKGAAMGGITGLIVGLGTLTIPGLAPILLVGEVATTVATAVAGAGIGSLLGALTSLGIPEERATVYNQRVSTGDYLVIVDGSEQELRHAEDTLRSSGIQEFDIYNPFGVSHSQSNSQSPVTVVDHRDGI</sequence>
<evidence type="ECO:0000313" key="2">
    <source>
        <dbReference type="EMBL" id="MDR9899187.1"/>
    </source>
</evidence>
<dbReference type="RefSeq" id="WP_208342580.1">
    <property type="nucleotide sequence ID" value="NZ_CAWQFN010000161.1"/>
</dbReference>
<feature type="domain" description="General stress protein 17M-like" evidence="1">
    <location>
        <begin position="15"/>
        <end position="86"/>
    </location>
</feature>
<organism evidence="2 3">
    <name type="scientific">Aetokthonos hydrillicola Thurmond2011</name>
    <dbReference type="NCBI Taxonomy" id="2712845"/>
    <lineage>
        <taxon>Bacteria</taxon>
        <taxon>Bacillati</taxon>
        <taxon>Cyanobacteriota</taxon>
        <taxon>Cyanophyceae</taxon>
        <taxon>Nostocales</taxon>
        <taxon>Hapalosiphonaceae</taxon>
        <taxon>Aetokthonos</taxon>
    </lineage>
</organism>
<protein>
    <submittedName>
        <fullName evidence="2">General stress protein</fullName>
    </submittedName>
</protein>
<accession>A0AAP5IFH4</accession>
<name>A0AAP5IFH4_9CYAN</name>
<dbReference type="InterPro" id="IPR025889">
    <property type="entry name" value="GSP17M-like_dom"/>
</dbReference>
<evidence type="ECO:0000313" key="3">
    <source>
        <dbReference type="Proteomes" id="UP000667802"/>
    </source>
</evidence>
<dbReference type="PANTHER" id="PTHR36109:SF2">
    <property type="entry name" value="MEMBRANE PROTEIN"/>
    <property type="match status" value="1"/>
</dbReference>
<evidence type="ECO:0000259" key="1">
    <source>
        <dbReference type="Pfam" id="PF11181"/>
    </source>
</evidence>
<dbReference type="InterPro" id="IPR052948">
    <property type="entry name" value="Low_temp-induced_all0457"/>
</dbReference>
<dbReference type="Proteomes" id="UP000667802">
    <property type="component" value="Unassembled WGS sequence"/>
</dbReference>
<reference evidence="3" key="1">
    <citation type="journal article" date="2021" name="Science">
        <title>Hunting the eagle killer: A cyanobacterial neurotoxin causes vacuolar myelinopathy.</title>
        <authorList>
            <person name="Breinlinger S."/>
            <person name="Phillips T.J."/>
            <person name="Haram B.N."/>
            <person name="Mares J."/>
            <person name="Martinez Yerena J.A."/>
            <person name="Hrouzek P."/>
            <person name="Sobotka R."/>
            <person name="Henderson W.M."/>
            <person name="Schmieder P."/>
            <person name="Williams S.M."/>
            <person name="Lauderdale J.D."/>
            <person name="Wilde H.D."/>
            <person name="Gerrin W."/>
            <person name="Kust A."/>
            <person name="Washington J.W."/>
            <person name="Wagner C."/>
            <person name="Geier B."/>
            <person name="Liebeke M."/>
            <person name="Enke H."/>
            <person name="Niedermeyer T.H.J."/>
            <person name="Wilde S.B."/>
        </authorList>
    </citation>
    <scope>NUCLEOTIDE SEQUENCE [LARGE SCALE GENOMIC DNA]</scope>
    <source>
        <strain evidence="3">Thurmond2011</strain>
    </source>
</reference>
<dbReference type="AlphaFoldDB" id="A0AAP5IFH4"/>
<gene>
    <name evidence="2" type="ORF">G7B40_032185</name>
</gene>
<keyword evidence="3" id="KW-1185">Reference proteome</keyword>
<comment type="caution">
    <text evidence="2">The sequence shown here is derived from an EMBL/GenBank/DDBJ whole genome shotgun (WGS) entry which is preliminary data.</text>
</comment>